<keyword evidence="3" id="KW-1185">Reference proteome</keyword>
<feature type="transmembrane region" description="Helical" evidence="1">
    <location>
        <begin position="92"/>
        <end position="112"/>
    </location>
</feature>
<keyword evidence="1" id="KW-0472">Membrane</keyword>
<feature type="transmembrane region" description="Helical" evidence="1">
    <location>
        <begin position="118"/>
        <end position="136"/>
    </location>
</feature>
<gene>
    <name evidence="2" type="ORF">G5C51_11200</name>
</gene>
<organism evidence="2 3">
    <name type="scientific">Streptomyces coryli</name>
    <dbReference type="NCBI Taxonomy" id="1128680"/>
    <lineage>
        <taxon>Bacteria</taxon>
        <taxon>Bacillati</taxon>
        <taxon>Actinomycetota</taxon>
        <taxon>Actinomycetes</taxon>
        <taxon>Kitasatosporales</taxon>
        <taxon>Streptomycetaceae</taxon>
        <taxon>Streptomyces</taxon>
    </lineage>
</organism>
<name>A0A6G4TZL2_9ACTN</name>
<proteinExistence type="predicted"/>
<evidence type="ECO:0000313" key="2">
    <source>
        <dbReference type="EMBL" id="NGN64467.1"/>
    </source>
</evidence>
<reference evidence="2 3" key="1">
    <citation type="submission" date="2020-02" db="EMBL/GenBank/DDBJ databases">
        <title>Whole-genome analyses of novel actinobacteria.</title>
        <authorList>
            <person name="Sahin N."/>
        </authorList>
    </citation>
    <scope>NUCLEOTIDE SEQUENCE [LARGE SCALE GENOMIC DNA]</scope>
    <source>
        <strain evidence="2 3">A7024</strain>
    </source>
</reference>
<dbReference type="AlphaFoldDB" id="A0A6G4TZL2"/>
<feature type="transmembrane region" description="Helical" evidence="1">
    <location>
        <begin position="6"/>
        <end position="24"/>
    </location>
</feature>
<accession>A0A6G4TZL2</accession>
<dbReference type="Pfam" id="PF17197">
    <property type="entry name" value="DUF5134"/>
    <property type="match status" value="1"/>
</dbReference>
<dbReference type="EMBL" id="JAAKZV010000035">
    <property type="protein sequence ID" value="NGN64467.1"/>
    <property type="molecule type" value="Genomic_DNA"/>
</dbReference>
<evidence type="ECO:0000313" key="3">
    <source>
        <dbReference type="Proteomes" id="UP000481583"/>
    </source>
</evidence>
<keyword evidence="1" id="KW-1133">Transmembrane helix</keyword>
<feature type="transmembrane region" description="Helical" evidence="1">
    <location>
        <begin position="36"/>
        <end position="56"/>
    </location>
</feature>
<dbReference type="Proteomes" id="UP000481583">
    <property type="component" value="Unassembled WGS sequence"/>
</dbReference>
<protein>
    <submittedName>
        <fullName evidence="2">DUF5134 domain-containing protein</fullName>
    </submittedName>
</protein>
<dbReference type="InterPro" id="IPR033458">
    <property type="entry name" value="DUF5134"/>
</dbReference>
<dbReference type="RefSeq" id="WP_165235850.1">
    <property type="nucleotide sequence ID" value="NZ_JAAKZV010000035.1"/>
</dbReference>
<keyword evidence="1" id="KW-0812">Transmembrane</keyword>
<comment type="caution">
    <text evidence="2">The sequence shown here is derived from an EMBL/GenBank/DDBJ whole genome shotgun (WGS) entry which is preliminary data.</text>
</comment>
<evidence type="ECO:0000256" key="1">
    <source>
        <dbReference type="SAM" id="Phobius"/>
    </source>
</evidence>
<feature type="transmembrane region" description="Helical" evidence="1">
    <location>
        <begin position="62"/>
        <end position="80"/>
    </location>
</feature>
<sequence length="181" mass="18096">MHGPPLAGWLLVALSAAVGAYCLLRVRTAPPAQRRAAAGDALMGLGMAAMAVPASALDTGRWGGLALAAVFGAAAVRAVLPLRHAAGHLHHLIGALAMVYMGLAMAATGGHAGHGAPAGLPLVTGVLLAYYLLYVLRGGGRLVVAGGGRATGGTAWTQRPELVAGCRVSMGIGMFAMLLTM</sequence>